<gene>
    <name evidence="2" type="ORF">SAMN05421553_5012</name>
</gene>
<dbReference type="EMBL" id="FNSC01000002">
    <property type="protein sequence ID" value="SEE75489.1"/>
    <property type="molecule type" value="Genomic_DNA"/>
</dbReference>
<reference evidence="3" key="1">
    <citation type="submission" date="2016-10" db="EMBL/GenBank/DDBJ databases">
        <authorList>
            <person name="Varghese N."/>
            <person name="Submissions S."/>
        </authorList>
    </citation>
    <scope>NUCLEOTIDE SEQUENCE [LARGE SCALE GENOMIC DNA]</scope>
    <source>
        <strain evidence="3">DSM 12111</strain>
    </source>
</reference>
<evidence type="ECO:0000313" key="3">
    <source>
        <dbReference type="Proteomes" id="UP000242849"/>
    </source>
</evidence>
<feature type="signal peptide" evidence="1">
    <location>
        <begin position="1"/>
        <end position="23"/>
    </location>
</feature>
<protein>
    <recommendedName>
        <fullName evidence="4">Type IV pili methyl-accepting chemotaxis transducer N-term</fullName>
    </recommendedName>
</protein>
<dbReference type="OrthoDB" id="6841577at2"/>
<feature type="chain" id="PRO_5017422702" description="Type IV pili methyl-accepting chemotaxis transducer N-term" evidence="1">
    <location>
        <begin position="24"/>
        <end position="264"/>
    </location>
</feature>
<accession>A0A1H5LEQ9</accession>
<evidence type="ECO:0008006" key="4">
    <source>
        <dbReference type="Google" id="ProtNLM"/>
    </source>
</evidence>
<dbReference type="RefSeq" id="WP_139272759.1">
    <property type="nucleotide sequence ID" value="NZ_FNSC01000002.1"/>
</dbReference>
<evidence type="ECO:0000256" key="1">
    <source>
        <dbReference type="SAM" id="SignalP"/>
    </source>
</evidence>
<dbReference type="AlphaFoldDB" id="A0A1H5LEQ9"/>
<name>A0A1H5LEQ9_PSEAG</name>
<proteinExistence type="predicted"/>
<dbReference type="Proteomes" id="UP000242849">
    <property type="component" value="Unassembled WGS sequence"/>
</dbReference>
<sequence length="264" mass="29579">MRRTYTNCLLSLALVLFSAIVHSAPDMALTQVQLAQVQVFRASTDLFIHRGEGGHAELAAKVQADLSKLRESLTTLQAQPLTDSARLAMEQLQSPLAAFTALVEQTLAYNPSEPDLPWEFNLQYSKAQRELVAALEALEQQLLKGLAQPLSAADLRLQSLPAKVQYLAARYTARAYVGDIETLPEQQQHYLNQDIDVLAKQVDTELATLATELTGEQQQRLQRAQTRWKFIYSRLVGYNDNLVPLVVERHAAEMADQLLRLRAK</sequence>
<keyword evidence="3" id="KW-1185">Reference proteome</keyword>
<organism evidence="2 3">
    <name type="scientific">Pseudomonas anguilliseptica</name>
    <dbReference type="NCBI Taxonomy" id="53406"/>
    <lineage>
        <taxon>Bacteria</taxon>
        <taxon>Pseudomonadati</taxon>
        <taxon>Pseudomonadota</taxon>
        <taxon>Gammaproteobacteria</taxon>
        <taxon>Pseudomonadales</taxon>
        <taxon>Pseudomonadaceae</taxon>
        <taxon>Pseudomonas</taxon>
    </lineage>
</organism>
<evidence type="ECO:0000313" key="2">
    <source>
        <dbReference type="EMBL" id="SEE75489.1"/>
    </source>
</evidence>
<keyword evidence="1" id="KW-0732">Signal</keyword>